<dbReference type="InterPro" id="IPR006311">
    <property type="entry name" value="TAT_signal"/>
</dbReference>
<evidence type="ECO:0000313" key="3">
    <source>
        <dbReference type="EMBL" id="SFE33621.1"/>
    </source>
</evidence>
<dbReference type="OrthoDB" id="9135253at2"/>
<organism evidence="3 4">
    <name type="scientific">Actinacidiphila alni</name>
    <dbReference type="NCBI Taxonomy" id="380248"/>
    <lineage>
        <taxon>Bacteria</taxon>
        <taxon>Bacillati</taxon>
        <taxon>Actinomycetota</taxon>
        <taxon>Actinomycetes</taxon>
        <taxon>Kitasatosporales</taxon>
        <taxon>Streptomycetaceae</taxon>
        <taxon>Actinacidiphila</taxon>
    </lineage>
</organism>
<keyword evidence="4" id="KW-1185">Reference proteome</keyword>
<dbReference type="PROSITE" id="PS51318">
    <property type="entry name" value="TAT"/>
    <property type="match status" value="1"/>
</dbReference>
<dbReference type="CDD" id="cd00161">
    <property type="entry name" value="beta-trefoil_Ricin-like"/>
    <property type="match status" value="1"/>
</dbReference>
<evidence type="ECO:0000259" key="2">
    <source>
        <dbReference type="SMART" id="SM00458"/>
    </source>
</evidence>
<proteinExistence type="predicted"/>
<protein>
    <submittedName>
        <fullName evidence="3">Ricin-type beta-trefoil lectin domain-containing protein</fullName>
    </submittedName>
</protein>
<dbReference type="InterPro" id="IPR035992">
    <property type="entry name" value="Ricin_B-like_lectins"/>
</dbReference>
<feature type="domain" description="Ricin B lectin" evidence="2">
    <location>
        <begin position="43"/>
        <end position="167"/>
    </location>
</feature>
<accession>A0A1I1ZPK6</accession>
<dbReference type="STRING" id="380248.SAMN05216251_102531"/>
<gene>
    <name evidence="3" type="ORF">SAMN05216251_102531</name>
</gene>
<dbReference type="SUPFAM" id="SSF50370">
    <property type="entry name" value="Ricin B-like lectins"/>
    <property type="match status" value="2"/>
</dbReference>
<dbReference type="CDD" id="cd23451">
    <property type="entry name" value="beta-trefoil_Ricin_laminarinase"/>
    <property type="match status" value="1"/>
</dbReference>
<feature type="signal peptide" evidence="1">
    <location>
        <begin position="1"/>
        <end position="26"/>
    </location>
</feature>
<keyword evidence="3" id="KW-0430">Lectin</keyword>
<dbReference type="Pfam" id="PF14200">
    <property type="entry name" value="RicinB_lectin_2"/>
    <property type="match status" value="1"/>
</dbReference>
<keyword evidence="1" id="KW-0732">Signal</keyword>
<dbReference type="Proteomes" id="UP000199323">
    <property type="component" value="Unassembled WGS sequence"/>
</dbReference>
<dbReference type="Pfam" id="PF00652">
    <property type="entry name" value="Ricin_B_lectin"/>
    <property type="match status" value="1"/>
</dbReference>
<dbReference type="RefSeq" id="WP_093712161.1">
    <property type="nucleotide sequence ID" value="NZ_FONG01000002.1"/>
</dbReference>
<dbReference type="EMBL" id="FONG01000002">
    <property type="protein sequence ID" value="SFE33621.1"/>
    <property type="molecule type" value="Genomic_DNA"/>
</dbReference>
<evidence type="ECO:0000256" key="1">
    <source>
        <dbReference type="SAM" id="SignalP"/>
    </source>
</evidence>
<evidence type="ECO:0000313" key="4">
    <source>
        <dbReference type="Proteomes" id="UP000199323"/>
    </source>
</evidence>
<dbReference type="GO" id="GO:0030246">
    <property type="term" value="F:carbohydrate binding"/>
    <property type="evidence" value="ECO:0007669"/>
    <property type="project" value="UniProtKB-KW"/>
</dbReference>
<dbReference type="SMART" id="SM00458">
    <property type="entry name" value="RICIN"/>
    <property type="match status" value="1"/>
</dbReference>
<dbReference type="Gene3D" id="2.80.10.50">
    <property type="match status" value="2"/>
</dbReference>
<feature type="chain" id="PRO_5038420448" evidence="1">
    <location>
        <begin position="27"/>
        <end position="730"/>
    </location>
</feature>
<dbReference type="PROSITE" id="PS50231">
    <property type="entry name" value="RICIN_B_LECTIN"/>
    <property type="match status" value="1"/>
</dbReference>
<reference evidence="3 4" key="1">
    <citation type="submission" date="2016-10" db="EMBL/GenBank/DDBJ databases">
        <authorList>
            <person name="de Groot N.N."/>
        </authorList>
    </citation>
    <scope>NUCLEOTIDE SEQUENCE [LARGE SCALE GENOMIC DNA]</scope>
    <source>
        <strain evidence="3 4">CGMCC 4.3510</strain>
    </source>
</reference>
<dbReference type="AlphaFoldDB" id="A0A1I1ZPK6"/>
<sequence length="730" mass="76182">MHRIPAARRAALAGALALVLPLGAAALDPPPAAAAPVSGTAAAGTVTTGGKCLDDADFGTANGTVVQVFTCNGSSAQAWAWQPDGTVRVYGKCLDVTGASNANGALVQLYDCVSGVPQQKFAHLPDGTIYSAKSGKCLAVQGATVNNARIGLAPCDPANTAQQWTAATAPPPAYTVSAGPAVSWGNADDTPASVYLDKNGQFYYQQAHSLYGPTDSRQWKFFTGTHATFDTAYAAGSINSAVNPANPADRNDDTTWRCDNSPTGVVSSYAPSRQGFSERNYCDLSGVWVDPDTGDWHGLVHNEFTPDTFSSGLHYDGIDTAVSKDQGRTWTITGRAITSPYSTARDDSAQFPQQSWYYGDGDQRLFTDYASGYFYVFYASRTLSKGPGGQVWEQHVARAPISGKMAAGSWQKWYDGSWQSPGVGGAESDIIPADGGGSGYIAPGDDYHPTNAGSTAAQVGAGTSPDNSQLAVMNIAWDSYLGKYIGTPQNSVAQNAGTKTPLHFYATDDLATQKWTDLGLLDSDPNGAWYRWFLDSGSLTGSTVLGRTFRSYCSFECSTYTGEYHNVTIAPTSPAGLPTPPVSATATYRITAGNGQYLTLRGDAVAVGTGTAADRRWRFTATGDGFFTVTDASSGRPLTVDAGTDAGRAWGAAVTLGASGTTAGVGGQWSVQRVTASGPAAYRLVNRYSGLALSLSGTAATSPQRTWDPTGTAPGGDTRTVAAQTLAFTG</sequence>
<name>A0A1I1ZPK6_9ACTN</name>
<dbReference type="InterPro" id="IPR000772">
    <property type="entry name" value="Ricin_B_lectin"/>
</dbReference>